<feature type="domain" description="RecX second three-helical" evidence="6">
    <location>
        <begin position="56"/>
        <end position="97"/>
    </location>
</feature>
<dbReference type="PANTHER" id="PTHR33602:SF1">
    <property type="entry name" value="REGULATORY PROTEIN RECX FAMILY PROTEIN"/>
    <property type="match status" value="1"/>
</dbReference>
<evidence type="ECO:0000256" key="2">
    <source>
        <dbReference type="ARBA" id="ARBA00009695"/>
    </source>
</evidence>
<dbReference type="InterPro" id="IPR036388">
    <property type="entry name" value="WH-like_DNA-bd_sf"/>
</dbReference>
<dbReference type="InterPro" id="IPR053925">
    <property type="entry name" value="RecX_HTH_3rd"/>
</dbReference>
<evidence type="ECO:0000256" key="3">
    <source>
        <dbReference type="ARBA" id="ARBA00018111"/>
    </source>
</evidence>
<dbReference type="GO" id="GO:0005737">
    <property type="term" value="C:cytoplasm"/>
    <property type="evidence" value="ECO:0007669"/>
    <property type="project" value="UniProtKB-SubCell"/>
</dbReference>
<comment type="similarity">
    <text evidence="2 5">Belongs to the RecX family.</text>
</comment>
<dbReference type="Pfam" id="PF21981">
    <property type="entry name" value="RecX_HTH3"/>
    <property type="match status" value="1"/>
</dbReference>
<dbReference type="InterPro" id="IPR053926">
    <property type="entry name" value="RecX_HTH_1st"/>
</dbReference>
<evidence type="ECO:0000256" key="4">
    <source>
        <dbReference type="ARBA" id="ARBA00022490"/>
    </source>
</evidence>
<keyword evidence="4 5" id="KW-0963">Cytoplasm</keyword>
<accession>A0A1F5NTR5</accession>
<dbReference type="Pfam" id="PF02631">
    <property type="entry name" value="RecX_HTH2"/>
    <property type="match status" value="1"/>
</dbReference>
<dbReference type="Gene3D" id="1.10.10.10">
    <property type="entry name" value="Winged helix-like DNA-binding domain superfamily/Winged helix DNA-binding domain"/>
    <property type="match status" value="2"/>
</dbReference>
<evidence type="ECO:0000313" key="10">
    <source>
        <dbReference type="Proteomes" id="UP000177912"/>
    </source>
</evidence>
<dbReference type="STRING" id="1817822.A2826_00660"/>
<dbReference type="Proteomes" id="UP000177912">
    <property type="component" value="Unassembled WGS sequence"/>
</dbReference>
<comment type="function">
    <text evidence="5">Modulates RecA activity.</text>
</comment>
<protein>
    <recommendedName>
        <fullName evidence="3 5">Regulatory protein RecX</fullName>
    </recommendedName>
</protein>
<feature type="domain" description="RecX third three-helical" evidence="7">
    <location>
        <begin position="109"/>
        <end position="146"/>
    </location>
</feature>
<comment type="subcellular location">
    <subcellularLocation>
        <location evidence="1 5">Cytoplasm</location>
    </subcellularLocation>
</comment>
<evidence type="ECO:0000256" key="5">
    <source>
        <dbReference type="HAMAP-Rule" id="MF_01114"/>
    </source>
</evidence>
<dbReference type="HAMAP" id="MF_01114">
    <property type="entry name" value="RecX"/>
    <property type="match status" value="1"/>
</dbReference>
<reference evidence="9 10" key="1">
    <citation type="journal article" date="2016" name="Nat. Commun.">
        <title>Thousands of microbial genomes shed light on interconnected biogeochemical processes in an aquifer system.</title>
        <authorList>
            <person name="Anantharaman K."/>
            <person name="Brown C.T."/>
            <person name="Hug L.A."/>
            <person name="Sharon I."/>
            <person name="Castelle C.J."/>
            <person name="Probst A.J."/>
            <person name="Thomas B.C."/>
            <person name="Singh A."/>
            <person name="Wilkins M.J."/>
            <person name="Karaoz U."/>
            <person name="Brodie E.L."/>
            <person name="Williams K.H."/>
            <person name="Hubbard S.S."/>
            <person name="Banfield J.F."/>
        </authorList>
    </citation>
    <scope>NUCLEOTIDE SEQUENCE [LARGE SCALE GENOMIC DNA]</scope>
</reference>
<evidence type="ECO:0000259" key="8">
    <source>
        <dbReference type="Pfam" id="PF21982"/>
    </source>
</evidence>
<comment type="caution">
    <text evidence="9">The sequence shown here is derived from an EMBL/GenBank/DDBJ whole genome shotgun (WGS) entry which is preliminary data.</text>
</comment>
<dbReference type="AlphaFoldDB" id="A0A1F5NTR5"/>
<evidence type="ECO:0000259" key="6">
    <source>
        <dbReference type="Pfam" id="PF02631"/>
    </source>
</evidence>
<sequence length="151" mass="17858">MNETDKYQKAYDQAVKYLTIKLRTVGEIQQKLLMKKHPTDVVMKVLRELERLDFLNDERYAKIFVENLKNYKSFGFYGIKAKLMAKKIPTDMIEGVLDEFFPEEEEMLVARRFVKKLARTGREEYEKVARSLASKGFRTEVVVKVLRELPK</sequence>
<dbReference type="GO" id="GO:0006282">
    <property type="term" value="P:regulation of DNA repair"/>
    <property type="evidence" value="ECO:0007669"/>
    <property type="project" value="UniProtKB-UniRule"/>
</dbReference>
<dbReference type="InterPro" id="IPR053924">
    <property type="entry name" value="RecX_HTH_2nd"/>
</dbReference>
<dbReference type="Pfam" id="PF21982">
    <property type="entry name" value="RecX_HTH1"/>
    <property type="match status" value="1"/>
</dbReference>
<evidence type="ECO:0000313" key="9">
    <source>
        <dbReference type="EMBL" id="OGE81061.1"/>
    </source>
</evidence>
<feature type="domain" description="RecX first three-helical" evidence="8">
    <location>
        <begin position="10"/>
        <end position="49"/>
    </location>
</feature>
<name>A0A1F5NTR5_9BACT</name>
<proteinExistence type="inferred from homology"/>
<gene>
    <name evidence="5" type="primary">recX</name>
    <name evidence="9" type="ORF">A2826_00660</name>
</gene>
<dbReference type="PANTHER" id="PTHR33602">
    <property type="entry name" value="REGULATORY PROTEIN RECX FAMILY PROTEIN"/>
    <property type="match status" value="1"/>
</dbReference>
<organism evidence="9 10">
    <name type="scientific">Candidatus Doudnabacteria bacterium RIFCSPHIGHO2_01_FULL_43_23</name>
    <dbReference type="NCBI Taxonomy" id="1817822"/>
    <lineage>
        <taxon>Bacteria</taxon>
        <taxon>Candidatus Doudnaibacteriota</taxon>
    </lineage>
</organism>
<evidence type="ECO:0000256" key="1">
    <source>
        <dbReference type="ARBA" id="ARBA00004496"/>
    </source>
</evidence>
<evidence type="ECO:0000259" key="7">
    <source>
        <dbReference type="Pfam" id="PF21981"/>
    </source>
</evidence>
<dbReference type="InterPro" id="IPR003783">
    <property type="entry name" value="Regulatory_RecX"/>
</dbReference>
<dbReference type="EMBL" id="MFEI01000010">
    <property type="protein sequence ID" value="OGE81061.1"/>
    <property type="molecule type" value="Genomic_DNA"/>
</dbReference>